<dbReference type="AlphaFoldDB" id="A0A4U0GUL2"/>
<name>A0A4U0GUL2_9SPHI</name>
<protein>
    <submittedName>
        <fullName evidence="1">Uncharacterized protein</fullName>
    </submittedName>
</protein>
<reference evidence="1 2" key="1">
    <citation type="submission" date="2019-04" db="EMBL/GenBank/DDBJ databases">
        <title>Sphingobacterium olei sp. nov., isolated from oil-contaminated soil.</title>
        <authorList>
            <person name="Liu B."/>
        </authorList>
    </citation>
    <scope>NUCLEOTIDE SEQUENCE [LARGE SCALE GENOMIC DNA]</scope>
    <source>
        <strain evidence="1 2">Y3L14</strain>
    </source>
</reference>
<evidence type="ECO:0000313" key="2">
    <source>
        <dbReference type="Proteomes" id="UP000309872"/>
    </source>
</evidence>
<gene>
    <name evidence="1" type="ORF">FAZ19_21100</name>
</gene>
<sequence>MKVVFTYVLLITLTLQSFYRSIAVMDYQIHLPEYLSKCINKAQPQLHCNGQCVLMKKIKEKEKDETRRNFLIYEYSALYMHKEYITFTTYQPQEETSERHFSPYSIDYRFKYLIPIFRPPIS</sequence>
<dbReference type="Proteomes" id="UP000309872">
    <property type="component" value="Unassembled WGS sequence"/>
</dbReference>
<accession>A0A4U0GUL2</accession>
<organism evidence="1 2">
    <name type="scientific">Sphingobacterium alkalisoli</name>
    <dbReference type="NCBI Taxonomy" id="1874115"/>
    <lineage>
        <taxon>Bacteria</taxon>
        <taxon>Pseudomonadati</taxon>
        <taxon>Bacteroidota</taxon>
        <taxon>Sphingobacteriia</taxon>
        <taxon>Sphingobacteriales</taxon>
        <taxon>Sphingobacteriaceae</taxon>
        <taxon>Sphingobacterium</taxon>
    </lineage>
</organism>
<dbReference type="OrthoDB" id="980645at2"/>
<dbReference type="EMBL" id="SUKA01000009">
    <property type="protein sequence ID" value="TJY61402.1"/>
    <property type="molecule type" value="Genomic_DNA"/>
</dbReference>
<keyword evidence="2" id="KW-1185">Reference proteome</keyword>
<comment type="caution">
    <text evidence="1">The sequence shown here is derived from an EMBL/GenBank/DDBJ whole genome shotgun (WGS) entry which is preliminary data.</text>
</comment>
<proteinExistence type="predicted"/>
<evidence type="ECO:0000313" key="1">
    <source>
        <dbReference type="EMBL" id="TJY61402.1"/>
    </source>
</evidence>
<dbReference type="RefSeq" id="WP_136822756.1">
    <property type="nucleotide sequence ID" value="NZ_SUKA01000009.1"/>
</dbReference>